<dbReference type="GO" id="GO:0005737">
    <property type="term" value="C:cytoplasm"/>
    <property type="evidence" value="ECO:0007669"/>
    <property type="project" value="TreeGrafter"/>
</dbReference>
<dbReference type="GO" id="GO:0016787">
    <property type="term" value="F:hydrolase activity"/>
    <property type="evidence" value="ECO:0007669"/>
    <property type="project" value="UniProtKB-KW"/>
</dbReference>
<evidence type="ECO:0000256" key="3">
    <source>
        <dbReference type="ARBA" id="ARBA00022801"/>
    </source>
</evidence>
<organism evidence="12 13">
    <name type="scientific">Shewanella aestuarii</name>
    <dbReference type="NCBI Taxonomy" id="1028752"/>
    <lineage>
        <taxon>Bacteria</taxon>
        <taxon>Pseudomonadati</taxon>
        <taxon>Pseudomonadota</taxon>
        <taxon>Gammaproteobacteria</taxon>
        <taxon>Alteromonadales</taxon>
        <taxon>Shewanellaceae</taxon>
        <taxon>Shewanella</taxon>
    </lineage>
</organism>
<dbReference type="EMBL" id="CP050313">
    <property type="protein sequence ID" value="QIR14617.1"/>
    <property type="molecule type" value="Genomic_DNA"/>
</dbReference>
<dbReference type="GO" id="GO:0005524">
    <property type="term" value="F:ATP binding"/>
    <property type="evidence" value="ECO:0007669"/>
    <property type="project" value="UniProtKB-KW"/>
</dbReference>
<evidence type="ECO:0000256" key="6">
    <source>
        <dbReference type="ARBA" id="ARBA00023125"/>
    </source>
</evidence>
<dbReference type="GO" id="GO:0043590">
    <property type="term" value="C:bacterial nucleoid"/>
    <property type="evidence" value="ECO:0007669"/>
    <property type="project" value="TreeGrafter"/>
</dbReference>
<dbReference type="SMART" id="SM00487">
    <property type="entry name" value="DEXDc"/>
    <property type="match status" value="1"/>
</dbReference>
<dbReference type="Gene3D" id="3.40.50.300">
    <property type="entry name" value="P-loop containing nucleotide triphosphate hydrolases"/>
    <property type="match status" value="2"/>
</dbReference>
<sequence length="655" mass="74019">MIESRDFHTTHCEKLKQLFGFEGFRPGQFEAISHILKGESSLAIFPTGSGKSLCYQHCALQLPYLTVVVSPLLALIQDQITFLHSKNIAAASIDSSQSREQTQATMQAVKQGHCKILMVSVERFKNERFRQFLSSLTISLLVVDEAHCISEWGHNFRPDYLKLPQLRESFNIPQVLLLTATATRKVKQDMCARFGISLNTVVQTGFYRNNLYLDVVPISSTEKDNVLTAKIASMQGAGIVYVTLQQTAEQVANQLSEQGVNAAAYHAGMDSETRKSIQQAFMTNEVKVIVATIAFGMGIDKADIRFVIHYDLPKSIENYSQEIGRAGRDGLPSTCITLANLDGLNTIENFVYADTPEKDDIVTLLTLIAQETDSQGKWEMQELTVSKACNIKQLPLKTLLVQLELMGIISPSFAYYAEFKFQLRQDKQTILAKFNPERAAFLSSIFAHTQFKKIWGQLDFDSLQQDTGEQRARVVSALEYLAEKDYILLETKKMTQAYQVNVNLIKDSQLANKLFAYFKDKETKEINRIAHLIRFFELETCLSYNLSAYFDDRQARNPCYHCSVCDGRPAQLSSSLVKQNIDTEQIRHFLHNLDEIALQKNAQISDGSKVKFLMGMVVPSLTRLKIKQLPGFGILSHWRYKEICDLIISKGSNEI</sequence>
<dbReference type="GO" id="GO:0043138">
    <property type="term" value="F:3'-5' DNA helicase activity"/>
    <property type="evidence" value="ECO:0007669"/>
    <property type="project" value="UniProtKB-EC"/>
</dbReference>
<dbReference type="CDD" id="cd18794">
    <property type="entry name" value="SF2_C_RecQ"/>
    <property type="match status" value="1"/>
</dbReference>
<evidence type="ECO:0000313" key="12">
    <source>
        <dbReference type="EMBL" id="QIR14617.1"/>
    </source>
</evidence>
<dbReference type="PROSITE" id="PS51192">
    <property type="entry name" value="HELICASE_ATP_BIND_1"/>
    <property type="match status" value="1"/>
</dbReference>
<dbReference type="InterPro" id="IPR014001">
    <property type="entry name" value="Helicase_ATP-bd"/>
</dbReference>
<evidence type="ECO:0000259" key="11">
    <source>
        <dbReference type="PROSITE" id="PS51194"/>
    </source>
</evidence>
<keyword evidence="13" id="KW-1185">Reference proteome</keyword>
<dbReference type="RefSeq" id="WP_167677557.1">
    <property type="nucleotide sequence ID" value="NZ_CP050313.1"/>
</dbReference>
<keyword evidence="5" id="KW-0067">ATP-binding</keyword>
<dbReference type="Proteomes" id="UP000502608">
    <property type="component" value="Chromosome"/>
</dbReference>
<keyword evidence="6" id="KW-0238">DNA-binding</keyword>
<dbReference type="NCBIfam" id="TIGR00614">
    <property type="entry name" value="recQ_fam"/>
    <property type="match status" value="1"/>
</dbReference>
<evidence type="ECO:0000256" key="9">
    <source>
        <dbReference type="ARBA" id="ARBA00034808"/>
    </source>
</evidence>
<dbReference type="GO" id="GO:0003677">
    <property type="term" value="F:DNA binding"/>
    <property type="evidence" value="ECO:0007669"/>
    <property type="project" value="UniProtKB-KW"/>
</dbReference>
<dbReference type="CDD" id="cd18018">
    <property type="entry name" value="DEXHc_RecQ4-like"/>
    <property type="match status" value="1"/>
</dbReference>
<dbReference type="PROSITE" id="PS00690">
    <property type="entry name" value="DEAH_ATP_HELICASE"/>
    <property type="match status" value="1"/>
</dbReference>
<dbReference type="InterPro" id="IPR036388">
    <property type="entry name" value="WH-like_DNA-bd_sf"/>
</dbReference>
<dbReference type="PANTHER" id="PTHR13710:SF105">
    <property type="entry name" value="ATP-DEPENDENT DNA HELICASE Q1"/>
    <property type="match status" value="1"/>
</dbReference>
<dbReference type="SMART" id="SM00490">
    <property type="entry name" value="HELICc"/>
    <property type="match status" value="1"/>
</dbReference>
<dbReference type="GO" id="GO:0006310">
    <property type="term" value="P:DNA recombination"/>
    <property type="evidence" value="ECO:0007669"/>
    <property type="project" value="InterPro"/>
</dbReference>
<dbReference type="InterPro" id="IPR004589">
    <property type="entry name" value="DNA_helicase_ATP-dep_RecQ"/>
</dbReference>
<dbReference type="GO" id="GO:0009378">
    <property type="term" value="F:four-way junction helicase activity"/>
    <property type="evidence" value="ECO:0007669"/>
    <property type="project" value="TreeGrafter"/>
</dbReference>
<dbReference type="GO" id="GO:0006281">
    <property type="term" value="P:DNA repair"/>
    <property type="evidence" value="ECO:0007669"/>
    <property type="project" value="TreeGrafter"/>
</dbReference>
<evidence type="ECO:0000256" key="5">
    <source>
        <dbReference type="ARBA" id="ARBA00022840"/>
    </source>
</evidence>
<dbReference type="InterPro" id="IPR001650">
    <property type="entry name" value="Helicase_C-like"/>
</dbReference>
<dbReference type="PROSITE" id="PS51194">
    <property type="entry name" value="HELICASE_CTER"/>
    <property type="match status" value="1"/>
</dbReference>
<evidence type="ECO:0000256" key="4">
    <source>
        <dbReference type="ARBA" id="ARBA00022806"/>
    </source>
</evidence>
<keyword evidence="7" id="KW-0413">Isomerase</keyword>
<proteinExistence type="inferred from homology"/>
<dbReference type="Pfam" id="PF00271">
    <property type="entry name" value="Helicase_C"/>
    <property type="match status" value="1"/>
</dbReference>
<dbReference type="InterPro" id="IPR011545">
    <property type="entry name" value="DEAD/DEAH_box_helicase_dom"/>
</dbReference>
<dbReference type="AlphaFoldDB" id="A0A6G9QKM7"/>
<keyword evidence="3" id="KW-0378">Hydrolase</keyword>
<evidence type="ECO:0000313" key="13">
    <source>
        <dbReference type="Proteomes" id="UP000502608"/>
    </source>
</evidence>
<comment type="similarity">
    <text evidence="1">Belongs to the helicase family. RecQ subfamily.</text>
</comment>
<feature type="domain" description="Helicase C-terminal" evidence="11">
    <location>
        <begin position="226"/>
        <end position="369"/>
    </location>
</feature>
<dbReference type="GO" id="GO:0030894">
    <property type="term" value="C:replisome"/>
    <property type="evidence" value="ECO:0007669"/>
    <property type="project" value="TreeGrafter"/>
</dbReference>
<dbReference type="EC" id="5.6.2.4" evidence="9"/>
<keyword evidence="2" id="KW-0547">Nucleotide-binding</keyword>
<evidence type="ECO:0000256" key="7">
    <source>
        <dbReference type="ARBA" id="ARBA00023235"/>
    </source>
</evidence>
<name>A0A6G9QKM7_9GAMM</name>
<dbReference type="Pfam" id="PF00270">
    <property type="entry name" value="DEAD"/>
    <property type="match status" value="1"/>
</dbReference>
<evidence type="ECO:0000256" key="8">
    <source>
        <dbReference type="ARBA" id="ARBA00034617"/>
    </source>
</evidence>
<feature type="domain" description="Helicase ATP-binding" evidence="10">
    <location>
        <begin position="32"/>
        <end position="200"/>
    </location>
</feature>
<evidence type="ECO:0000256" key="2">
    <source>
        <dbReference type="ARBA" id="ARBA00022741"/>
    </source>
</evidence>
<dbReference type="KEGG" id="saes:HBH39_09035"/>
<evidence type="ECO:0000259" key="10">
    <source>
        <dbReference type="PROSITE" id="PS51192"/>
    </source>
</evidence>
<accession>A0A6G9QKM7</accession>
<dbReference type="Gene3D" id="1.10.10.10">
    <property type="entry name" value="Winged helix-like DNA-binding domain superfamily/Winged helix DNA-binding domain"/>
    <property type="match status" value="1"/>
</dbReference>
<comment type="catalytic activity">
    <reaction evidence="8">
        <text>Couples ATP hydrolysis with the unwinding of duplex DNA by translocating in the 3'-5' direction.</text>
        <dbReference type="EC" id="5.6.2.4"/>
    </reaction>
</comment>
<reference evidence="12 13" key="1">
    <citation type="submission" date="2020-03" db="EMBL/GenBank/DDBJ databases">
        <title>Complete genome sequence of Shewanella sp.</title>
        <authorList>
            <person name="Kim Y.-S."/>
            <person name="Kim S.-J."/>
            <person name="Jung H.-K."/>
            <person name="Kim K.-H."/>
        </authorList>
    </citation>
    <scope>NUCLEOTIDE SEQUENCE [LARGE SCALE GENOMIC DNA]</scope>
    <source>
        <strain evidence="12 13">PN3F2</strain>
    </source>
</reference>
<gene>
    <name evidence="12" type="ORF">HBH39_09035</name>
</gene>
<evidence type="ECO:0000256" key="1">
    <source>
        <dbReference type="ARBA" id="ARBA00005446"/>
    </source>
</evidence>
<dbReference type="InterPro" id="IPR002464">
    <property type="entry name" value="DNA/RNA_helicase_DEAH_CS"/>
</dbReference>
<dbReference type="PANTHER" id="PTHR13710">
    <property type="entry name" value="DNA HELICASE RECQ FAMILY MEMBER"/>
    <property type="match status" value="1"/>
</dbReference>
<dbReference type="InterPro" id="IPR027417">
    <property type="entry name" value="P-loop_NTPase"/>
</dbReference>
<keyword evidence="4 12" id="KW-0347">Helicase</keyword>
<dbReference type="SUPFAM" id="SSF52540">
    <property type="entry name" value="P-loop containing nucleoside triphosphate hydrolases"/>
    <property type="match status" value="1"/>
</dbReference>
<protein>
    <recommendedName>
        <fullName evidence="9">DNA 3'-5' helicase</fullName>
        <ecNumber evidence="9">5.6.2.4</ecNumber>
    </recommendedName>
</protein>